<evidence type="ECO:0000313" key="2">
    <source>
        <dbReference type="EMBL" id="TYC51158.1"/>
    </source>
</evidence>
<protein>
    <submittedName>
        <fullName evidence="2">DUF1156 domain-containing protein</fullName>
    </submittedName>
</protein>
<reference evidence="2 3" key="1">
    <citation type="submission" date="2019-01" db="EMBL/GenBank/DDBJ databases">
        <title>Zoogloea oleivorans genome sequencing and assembly.</title>
        <authorList>
            <person name="Tancsics A."/>
            <person name="Farkas M."/>
            <person name="Kriszt B."/>
            <person name="Maroti G."/>
            <person name="Horvath B."/>
        </authorList>
    </citation>
    <scope>NUCLEOTIDE SEQUENCE [LARGE SCALE GENOMIC DNA]</scope>
    <source>
        <strain evidence="2 3">Buc</strain>
    </source>
</reference>
<gene>
    <name evidence="2" type="ORF">ETQ85_24570</name>
</gene>
<dbReference type="EMBL" id="SDKK01000043">
    <property type="protein sequence ID" value="TYC51158.1"/>
    <property type="molecule type" value="Genomic_DNA"/>
</dbReference>
<dbReference type="InterPro" id="IPR029063">
    <property type="entry name" value="SAM-dependent_MTases_sf"/>
</dbReference>
<organism evidence="2 3">
    <name type="scientific">Zoogloea oleivorans</name>
    <dbReference type="NCBI Taxonomy" id="1552750"/>
    <lineage>
        <taxon>Bacteria</taxon>
        <taxon>Pseudomonadati</taxon>
        <taxon>Pseudomonadota</taxon>
        <taxon>Betaproteobacteria</taxon>
        <taxon>Rhodocyclales</taxon>
        <taxon>Zoogloeaceae</taxon>
        <taxon>Zoogloea</taxon>
    </lineage>
</organism>
<proteinExistence type="predicted"/>
<sequence length="962" mass="104774">MTAVKTPKKLIEVALPLDAINVASAREKSIRHGHPSTLHLWWARRPLATARAVIFAQMVNDPGYQQGGGFKYGANKEKAAIERERLFRIIEDLVLWENTNNEEVLDRARAEIVRSWRETCELNRKHPQAAELFNPDKLPAFHDPFAGGGALPLEAQRLGLESYASDLNPVAVTINKAMIEIPPRFAGRSPVGPRLVGDKQGKFAEDWSGAKGLAEDVRRYGAWMRAEAEKRIGHLYPKVEVTPGMAAERPDLAPLLGQHLTVIAWLWARTVKSPNPAFSHAEVPLASSFVLASKEGKEAYVEPIVEGDSYRFTVRIGALTEAAKAGTKAAGRGANFACLLSQSPIGGDYIKAEGQAGRMGARLMAIVAEGIRGRVYLTPSKEHEVVATQARPDWRPSGEVPARLTGGTCVPYGLKEWGHLFTSRQLVALTTFSDLVHEVIERCRQDAVNAGINDDGVGLDAGGLRATAYAQAVGVYLGIAVDKTTDYNSSLVAWSPTRDQAKTTFGRQALPMVWDYAEVNTLAGAAGDFNVSIAGICRAMPALASTKHGFAQHADAQTQQISAGKVVSTDPPYYDNIGYADLSDFFYVWLRKSLKPIFPGLYATLAVPKAEELVATPYRHGGREQAEAFFLDGMTRAIHNLAEQAHPAFPVTIYYAFKQAETKDDLGTSSSGWETFLEAVIRAGFSISGTWPMRTERDARSIGIGTNALASSIVLVCRKRATEAPTVSRREFLRELNAVLPDALLDMTRGGINSPVAPVDLSQAIIGPGMAIFSHYAAVLEADGTPMNVRTALQLINRFFAEDDFDHDTQFCLHWFEGQGWAEGKYGEADVLARAKGTSVSGLTEAGVIESGKGNLRLLRWAELPADWSPETDARTPVWEALHHLIRAINQQGESAAGALLARMPARAESVRALAYRLYTLCERKGWAEEARAYNELVTAWTSIEQASTDAGVVGAQGSFEI</sequence>
<feature type="domain" description="DUF1156" evidence="1">
    <location>
        <begin position="14"/>
        <end position="89"/>
    </location>
</feature>
<dbReference type="OrthoDB" id="3197274at2"/>
<dbReference type="Pfam" id="PF06634">
    <property type="entry name" value="DUF1156"/>
    <property type="match status" value="1"/>
</dbReference>
<comment type="caution">
    <text evidence="2">The sequence shown here is derived from an EMBL/GenBank/DDBJ whole genome shotgun (WGS) entry which is preliminary data.</text>
</comment>
<dbReference type="SUPFAM" id="SSF53335">
    <property type="entry name" value="S-adenosyl-L-methionine-dependent methyltransferases"/>
    <property type="match status" value="1"/>
</dbReference>
<accession>A0A6C2CAP9</accession>
<dbReference type="Proteomes" id="UP000389128">
    <property type="component" value="Unassembled WGS sequence"/>
</dbReference>
<evidence type="ECO:0000259" key="1">
    <source>
        <dbReference type="Pfam" id="PF06634"/>
    </source>
</evidence>
<evidence type="ECO:0000313" key="3">
    <source>
        <dbReference type="Proteomes" id="UP000389128"/>
    </source>
</evidence>
<dbReference type="AlphaFoldDB" id="A0A6C2CAP9"/>
<dbReference type="RefSeq" id="WP_148581645.1">
    <property type="nucleotide sequence ID" value="NZ_SDKK01000043.1"/>
</dbReference>
<keyword evidence="3" id="KW-1185">Reference proteome</keyword>
<name>A0A6C2CAP9_9RHOO</name>
<dbReference type="InterPro" id="IPR009537">
    <property type="entry name" value="DUF1156"/>
</dbReference>